<feature type="transmembrane region" description="Helical" evidence="7">
    <location>
        <begin position="520"/>
        <end position="541"/>
    </location>
</feature>
<feature type="region of interest" description="Disordered" evidence="6">
    <location>
        <begin position="810"/>
        <end position="869"/>
    </location>
</feature>
<dbReference type="Proteomes" id="UP001274896">
    <property type="component" value="Unassembled WGS sequence"/>
</dbReference>
<dbReference type="FunFam" id="1.20.1250.20:FF:000508">
    <property type="entry name" value="Sodium-dependent glucose transporter 1"/>
    <property type="match status" value="1"/>
</dbReference>
<dbReference type="Gene3D" id="1.20.1250.20">
    <property type="entry name" value="MFS general substrate transporter like domains"/>
    <property type="match status" value="3"/>
</dbReference>
<evidence type="ECO:0000256" key="1">
    <source>
        <dbReference type="ARBA" id="ARBA00004141"/>
    </source>
</evidence>
<feature type="compositionally biased region" description="Basic and acidic residues" evidence="6">
    <location>
        <begin position="855"/>
        <end position="869"/>
    </location>
</feature>
<feature type="transmembrane region" description="Helical" evidence="7">
    <location>
        <begin position="37"/>
        <end position="55"/>
    </location>
</feature>
<evidence type="ECO:0000256" key="6">
    <source>
        <dbReference type="SAM" id="MobiDB-lite"/>
    </source>
</evidence>
<feature type="transmembrane region" description="Helical" evidence="7">
    <location>
        <begin position="724"/>
        <end position="746"/>
    </location>
</feature>
<comment type="similarity">
    <text evidence="2">Belongs to the major facilitator superfamily.</text>
</comment>
<comment type="subcellular location">
    <subcellularLocation>
        <location evidence="1">Membrane</location>
        <topology evidence="1">Multi-pass membrane protein</topology>
    </subcellularLocation>
</comment>
<evidence type="ECO:0000256" key="7">
    <source>
        <dbReference type="SAM" id="Phobius"/>
    </source>
</evidence>
<feature type="transmembrane region" description="Helical" evidence="7">
    <location>
        <begin position="6"/>
        <end position="25"/>
    </location>
</feature>
<keyword evidence="4 7" id="KW-1133">Transmembrane helix</keyword>
<evidence type="ECO:0000256" key="5">
    <source>
        <dbReference type="ARBA" id="ARBA00023136"/>
    </source>
</evidence>
<feature type="compositionally biased region" description="Low complexity" evidence="6">
    <location>
        <begin position="812"/>
        <end position="854"/>
    </location>
</feature>
<dbReference type="EMBL" id="JAUCMX010000030">
    <property type="protein sequence ID" value="KAK3506678.1"/>
    <property type="molecule type" value="Genomic_DNA"/>
</dbReference>
<feature type="transmembrane region" description="Helical" evidence="7">
    <location>
        <begin position="139"/>
        <end position="163"/>
    </location>
</feature>
<evidence type="ECO:0000256" key="2">
    <source>
        <dbReference type="ARBA" id="ARBA00008335"/>
    </source>
</evidence>
<feature type="transmembrane region" description="Helical" evidence="7">
    <location>
        <begin position="335"/>
        <end position="355"/>
    </location>
</feature>
<feature type="transmembrane region" description="Helical" evidence="7">
    <location>
        <begin position="426"/>
        <end position="451"/>
    </location>
</feature>
<evidence type="ECO:0000313" key="8">
    <source>
        <dbReference type="EMBL" id="KAK3506678.1"/>
    </source>
</evidence>
<feature type="transmembrane region" description="Helical" evidence="7">
    <location>
        <begin position="402"/>
        <end position="420"/>
    </location>
</feature>
<protein>
    <recommendedName>
        <fullName evidence="10">Major facilitator superfamily (MFS) profile domain-containing protein</fullName>
    </recommendedName>
</protein>
<evidence type="ECO:0000256" key="3">
    <source>
        <dbReference type="ARBA" id="ARBA00022692"/>
    </source>
</evidence>
<accession>A0AAE0PSZ1</accession>
<dbReference type="SUPFAM" id="SSF103473">
    <property type="entry name" value="MFS general substrate transporter"/>
    <property type="match status" value="2"/>
</dbReference>
<feature type="transmembrane region" description="Helical" evidence="7">
    <location>
        <begin position="175"/>
        <end position="193"/>
    </location>
</feature>
<feature type="transmembrane region" description="Helical" evidence="7">
    <location>
        <begin position="114"/>
        <end position="133"/>
    </location>
</feature>
<keyword evidence="3 7" id="KW-0812">Transmembrane</keyword>
<feature type="transmembrane region" description="Helical" evidence="7">
    <location>
        <begin position="659"/>
        <end position="682"/>
    </location>
</feature>
<proteinExistence type="inferred from homology"/>
<feature type="region of interest" description="Disordered" evidence="6">
    <location>
        <begin position="234"/>
        <end position="294"/>
    </location>
</feature>
<dbReference type="GO" id="GO:0022857">
    <property type="term" value="F:transmembrane transporter activity"/>
    <property type="evidence" value="ECO:0007669"/>
    <property type="project" value="InterPro"/>
</dbReference>
<dbReference type="InterPro" id="IPR036259">
    <property type="entry name" value="MFS_trans_sf"/>
</dbReference>
<reference evidence="8" key="1">
    <citation type="submission" date="2023-06" db="EMBL/GenBank/DDBJ databases">
        <title>Male Hemibagrus guttatus genome.</title>
        <authorList>
            <person name="Bian C."/>
        </authorList>
    </citation>
    <scope>NUCLEOTIDE SEQUENCE</scope>
    <source>
        <strain evidence="8">Male_cb2023</strain>
        <tissue evidence="8">Muscle</tissue>
    </source>
</reference>
<organism evidence="8 9">
    <name type="scientific">Hemibagrus guttatus</name>
    <dbReference type="NCBI Taxonomy" id="175788"/>
    <lineage>
        <taxon>Eukaryota</taxon>
        <taxon>Metazoa</taxon>
        <taxon>Chordata</taxon>
        <taxon>Craniata</taxon>
        <taxon>Vertebrata</taxon>
        <taxon>Euteleostomi</taxon>
        <taxon>Actinopterygii</taxon>
        <taxon>Neopterygii</taxon>
        <taxon>Teleostei</taxon>
        <taxon>Ostariophysi</taxon>
        <taxon>Siluriformes</taxon>
        <taxon>Bagridae</taxon>
        <taxon>Hemibagrus</taxon>
    </lineage>
</organism>
<feature type="transmembrane region" description="Helical" evidence="7">
    <location>
        <begin position="205"/>
        <end position="227"/>
    </location>
</feature>
<dbReference type="GO" id="GO:0016020">
    <property type="term" value="C:membrane"/>
    <property type="evidence" value="ECO:0007669"/>
    <property type="project" value="UniProtKB-SubCell"/>
</dbReference>
<feature type="non-terminal residue" evidence="8">
    <location>
        <position position="869"/>
    </location>
</feature>
<keyword evidence="5 7" id="KW-0472">Membrane</keyword>
<keyword evidence="9" id="KW-1185">Reference proteome</keyword>
<feature type="compositionally biased region" description="Polar residues" evidence="6">
    <location>
        <begin position="243"/>
        <end position="257"/>
    </location>
</feature>
<feature type="transmembrane region" description="Helical" evidence="7">
    <location>
        <begin position="567"/>
        <end position="591"/>
    </location>
</feature>
<gene>
    <name evidence="8" type="ORF">QTP70_014187</name>
</gene>
<feature type="transmembrane region" description="Helical" evidence="7">
    <location>
        <begin position="85"/>
        <end position="102"/>
    </location>
</feature>
<dbReference type="InterPro" id="IPR011701">
    <property type="entry name" value="MFS"/>
</dbReference>
<dbReference type="PANTHER" id="PTHR23121">
    <property type="entry name" value="SODIUM-DEPENDENT GLUCOSE TRANSPORTER 1"/>
    <property type="match status" value="1"/>
</dbReference>
<dbReference type="PANTHER" id="PTHR23121:SF9">
    <property type="entry name" value="SODIUM-DEPENDENT GLUCOSE TRANSPORTER 1"/>
    <property type="match status" value="1"/>
</dbReference>
<feature type="transmembrane region" description="Helical" evidence="7">
    <location>
        <begin position="375"/>
        <end position="395"/>
    </location>
</feature>
<feature type="transmembrane region" description="Helical" evidence="7">
    <location>
        <begin position="463"/>
        <end position="483"/>
    </location>
</feature>
<sequence length="869" mass="93256">KRLGLVNGVVTAGSSIFTISLPPLLSSLLNHIGLQNTLRILCIPMFILMLAGFTYKPRLPQKGGVKEGLMKHVEERFGTDANKEVLLMCLGITSCVGRLIFGRVADYVPGVYKVFLQVASFLVIGLMSMLIPLCNVFGGLIAVCLLMGLFDGCFICIMAPIAFELVGSDNVSQAIGFLLGMMSVPMTVGPPIAGFLRDRLGSYDVAFYLAGIPPLIGGAVLCLIPWVEWRKRRKERRNKTEDMNNGTSLSTMSSTPGDLSGKKKKHVRFARMHEEEEEDNPEQGEEEEEEDTLFDKRKDVKAGLKSALKRGKRLVQSAAGEKVEIKHDGGACSRWMISLTLCASFLGLGMCISVLGPTLEDLAINVNKNISNISYVFAGRASGYIAGSLLGGIVFDLINPHLLLGFAMLMTAFGMFATPFCKKALILVALVSSVGMSMGILDTGGNVLILNTWGDHAGPHMQALHFSFALGAFVSPIIAKLLFGHESGVSDRSAPQSAASNVTSASLPFFQGKSSSLPSMWAYVVIGAFILLVSLLFLILYSRSSTSSIKASSSLGKPPFFARHHTVLILLLAIFFFFYVGAEVAYGSFIFTYAKEYAGMEEPQAAELNSLFWGSFAACRGAAIFFAACVYPGTLILLSLVGSVLASLSLVLFNQHHVMLWICTSIYGASMAATFPSGISWLEQYTTVSGKSAAAFVVGAALGEMVLPASLGFLLGRIPNQPLLMYLALCTAAVTAVLFPVMYKLASSAGGDVVRKQRIRTHGGGDDGEDRQALLDSIHDDVEEEAGPEDNESEIDQWNDADFEVIEMDDASLTNSPSKTSSSLPDISLSSQLASPVPSSSPVAASPSSASKLSDSPRRKALLDREKND</sequence>
<evidence type="ECO:0000313" key="9">
    <source>
        <dbReference type="Proteomes" id="UP001274896"/>
    </source>
</evidence>
<comment type="caution">
    <text evidence="8">The sequence shown here is derived from an EMBL/GenBank/DDBJ whole genome shotgun (WGS) entry which is preliminary data.</text>
</comment>
<feature type="transmembrane region" description="Helical" evidence="7">
    <location>
        <begin position="694"/>
        <end position="718"/>
    </location>
</feature>
<dbReference type="AlphaFoldDB" id="A0AAE0PSZ1"/>
<name>A0AAE0PSZ1_9TELE</name>
<dbReference type="Pfam" id="PF07690">
    <property type="entry name" value="MFS_1"/>
    <property type="match status" value="1"/>
</dbReference>
<evidence type="ECO:0000256" key="4">
    <source>
        <dbReference type="ARBA" id="ARBA00022989"/>
    </source>
</evidence>
<feature type="compositionally biased region" description="Acidic residues" evidence="6">
    <location>
        <begin position="275"/>
        <end position="292"/>
    </location>
</feature>
<evidence type="ECO:0008006" key="10">
    <source>
        <dbReference type="Google" id="ProtNLM"/>
    </source>
</evidence>